<dbReference type="Gene3D" id="3.40.50.720">
    <property type="entry name" value="NAD(P)-binding Rossmann-like Domain"/>
    <property type="match status" value="1"/>
</dbReference>
<keyword evidence="4" id="KW-1185">Reference proteome</keyword>
<evidence type="ECO:0000313" key="3">
    <source>
        <dbReference type="EMBL" id="MBM3092184.1"/>
    </source>
</evidence>
<proteinExistence type="predicted"/>
<dbReference type="SUPFAM" id="SSF51735">
    <property type="entry name" value="NAD(P)-binding Rossmann-fold domains"/>
    <property type="match status" value="1"/>
</dbReference>
<keyword evidence="1" id="KW-0472">Membrane</keyword>
<dbReference type="EMBL" id="WXFA01000008">
    <property type="protein sequence ID" value="MBM3092184.1"/>
    <property type="molecule type" value="Genomic_DNA"/>
</dbReference>
<sequence>MKILILGATGFIGSALLDRLTSDGHGVTGLGRNVARARLKRPGASWIAADLAEMRKAGDWLPLVETHDVVVNCAGALQDGLADHVAATQEAAMLALYTAAKNKPPMRIVQISAPRGDAGTDLAFLATKFRADTALAESGVSHVILRPALVLGRNAHGGSALLRALAALPFAIPLVHAQSRVETVALSDVTEAVSAAVAGLLPERSDLVLGHPERPPLAELVALHRQWLGLSPARIVSLPAPLAAPVGLLADIAGRLGWRSPLRSTALSVMAGGVSAEDDAHAPVPFLSARQSLSAVPSGVQDLWFARLYLLKPLLIVGLSAFWLLSGLVPLFAIDAARQHFLRFLAEGPATALTLLTCLADIVLGAAVLVRPWAKQALLGMLALTAAYLASATLAEPELWTDPLGPLVKVLPSILLTLATLAIRDER</sequence>
<dbReference type="PANTHER" id="PTHR12126:SF11">
    <property type="entry name" value="NADH DEHYDROGENASE [UBIQUINONE] 1 ALPHA SUBCOMPLEX SUBUNIT 9, MITOCHONDRIAL"/>
    <property type="match status" value="1"/>
</dbReference>
<dbReference type="GO" id="GO:0044877">
    <property type="term" value="F:protein-containing complex binding"/>
    <property type="evidence" value="ECO:0007669"/>
    <property type="project" value="TreeGrafter"/>
</dbReference>
<dbReference type="PANTHER" id="PTHR12126">
    <property type="entry name" value="NADH-UBIQUINONE OXIDOREDUCTASE 39 KDA SUBUNIT-RELATED"/>
    <property type="match status" value="1"/>
</dbReference>
<dbReference type="InterPro" id="IPR051207">
    <property type="entry name" value="ComplexI_NDUFA9_subunit"/>
</dbReference>
<feature type="transmembrane region" description="Helical" evidence="1">
    <location>
        <begin position="407"/>
        <end position="423"/>
    </location>
</feature>
<organism evidence="3 4">
    <name type="scientific">Ensifer canadensis</name>
    <dbReference type="NCBI Taxonomy" id="555315"/>
    <lineage>
        <taxon>Bacteria</taxon>
        <taxon>Pseudomonadati</taxon>
        <taxon>Pseudomonadota</taxon>
        <taxon>Alphaproteobacteria</taxon>
        <taxon>Hyphomicrobiales</taxon>
        <taxon>Rhizobiaceae</taxon>
        <taxon>Sinorhizobium/Ensifer group</taxon>
        <taxon>Ensifer</taxon>
    </lineage>
</organism>
<feature type="transmembrane region" description="Helical" evidence="1">
    <location>
        <begin position="314"/>
        <end position="334"/>
    </location>
</feature>
<keyword evidence="1" id="KW-0812">Transmembrane</keyword>
<evidence type="ECO:0000259" key="2">
    <source>
        <dbReference type="Pfam" id="PF13460"/>
    </source>
</evidence>
<dbReference type="InterPro" id="IPR016040">
    <property type="entry name" value="NAD(P)-bd_dom"/>
</dbReference>
<dbReference type="Pfam" id="PF13460">
    <property type="entry name" value="NAD_binding_10"/>
    <property type="match status" value="1"/>
</dbReference>
<evidence type="ECO:0000256" key="1">
    <source>
        <dbReference type="SAM" id="Phobius"/>
    </source>
</evidence>
<protein>
    <submittedName>
        <fullName evidence="3">NAD(P)H-binding protein</fullName>
    </submittedName>
</protein>
<dbReference type="RefSeq" id="WP_025427648.1">
    <property type="nucleotide sequence ID" value="NZ_CP083370.1"/>
</dbReference>
<evidence type="ECO:0000313" key="4">
    <source>
        <dbReference type="Proteomes" id="UP000744980"/>
    </source>
</evidence>
<reference evidence="3 4" key="1">
    <citation type="submission" date="2020-01" db="EMBL/GenBank/DDBJ databases">
        <title>Draft genome assembly of Ensifer adhaerens T173.</title>
        <authorList>
            <person name="Craig J.E."/>
            <person name="Stinchcombe J.R."/>
        </authorList>
    </citation>
    <scope>NUCLEOTIDE SEQUENCE [LARGE SCALE GENOMIC DNA]</scope>
    <source>
        <strain evidence="3 4">T173</strain>
    </source>
</reference>
<gene>
    <name evidence="3" type="ORF">GFB56_15360</name>
</gene>
<dbReference type="Pfam" id="PF13781">
    <property type="entry name" value="DoxX_3"/>
    <property type="match status" value="1"/>
</dbReference>
<dbReference type="InterPro" id="IPR036291">
    <property type="entry name" value="NAD(P)-bd_dom_sf"/>
</dbReference>
<feature type="transmembrane region" description="Helical" evidence="1">
    <location>
        <begin position="377"/>
        <end position="395"/>
    </location>
</feature>
<dbReference type="InterPro" id="IPR025695">
    <property type="entry name" value="DoxX-like"/>
</dbReference>
<accession>A0AAW4FM05</accession>
<name>A0AAW4FM05_9HYPH</name>
<dbReference type="AlphaFoldDB" id="A0AAW4FM05"/>
<feature type="transmembrane region" description="Helical" evidence="1">
    <location>
        <begin position="350"/>
        <end position="370"/>
    </location>
</feature>
<feature type="domain" description="NAD(P)-binding" evidence="2">
    <location>
        <begin position="7"/>
        <end position="150"/>
    </location>
</feature>
<keyword evidence="1" id="KW-1133">Transmembrane helix</keyword>
<dbReference type="Proteomes" id="UP000744980">
    <property type="component" value="Unassembled WGS sequence"/>
</dbReference>
<comment type="caution">
    <text evidence="3">The sequence shown here is derived from an EMBL/GenBank/DDBJ whole genome shotgun (WGS) entry which is preliminary data.</text>
</comment>